<name>A0ABQ2CXS1_9DEIO</name>
<keyword evidence="1" id="KW-0732">Signal</keyword>
<dbReference type="Proteomes" id="UP000632222">
    <property type="component" value="Unassembled WGS sequence"/>
</dbReference>
<comment type="caution">
    <text evidence="2">The sequence shown here is derived from an EMBL/GenBank/DDBJ whole genome shotgun (WGS) entry which is preliminary data.</text>
</comment>
<reference evidence="3" key="1">
    <citation type="journal article" date="2019" name="Int. J. Syst. Evol. Microbiol.">
        <title>The Global Catalogue of Microorganisms (GCM) 10K type strain sequencing project: providing services to taxonomists for standard genome sequencing and annotation.</title>
        <authorList>
            <consortium name="The Broad Institute Genomics Platform"/>
            <consortium name="The Broad Institute Genome Sequencing Center for Infectious Disease"/>
            <person name="Wu L."/>
            <person name="Ma J."/>
        </authorList>
    </citation>
    <scope>NUCLEOTIDE SEQUENCE [LARGE SCALE GENOMIC DNA]</scope>
    <source>
        <strain evidence="3">JCM 14370</strain>
    </source>
</reference>
<dbReference type="RefSeq" id="WP_189002227.1">
    <property type="nucleotide sequence ID" value="NZ_BMOD01000004.1"/>
</dbReference>
<keyword evidence="3" id="KW-1185">Reference proteome</keyword>
<protein>
    <recommendedName>
        <fullName evidence="4">Lipoprotein</fullName>
    </recommendedName>
</protein>
<evidence type="ECO:0008006" key="4">
    <source>
        <dbReference type="Google" id="ProtNLM"/>
    </source>
</evidence>
<feature type="chain" id="PRO_5045360519" description="Lipoprotein" evidence="1">
    <location>
        <begin position="23"/>
        <end position="191"/>
    </location>
</feature>
<evidence type="ECO:0000313" key="3">
    <source>
        <dbReference type="Proteomes" id="UP000632222"/>
    </source>
</evidence>
<gene>
    <name evidence="2" type="ORF">GCM10008938_16790</name>
</gene>
<feature type="signal peptide" evidence="1">
    <location>
        <begin position="1"/>
        <end position="22"/>
    </location>
</feature>
<accession>A0ABQ2CXS1</accession>
<proteinExistence type="predicted"/>
<evidence type="ECO:0000256" key="1">
    <source>
        <dbReference type="SAM" id="SignalP"/>
    </source>
</evidence>
<dbReference type="PROSITE" id="PS51257">
    <property type="entry name" value="PROKAR_LIPOPROTEIN"/>
    <property type="match status" value="1"/>
</dbReference>
<sequence>MLNRLWFLGVLLLGACAPTASGPQGESIPRIKNYYPFVAVQEDQQRTFKVEISGNEAAVLMGRNLAIDGTKLSSQLYALYKKGTYAVTVQEGGIVYMPISKLIEVKGFYPEVKEQSTEQFYKFCFLKEYGDKCTSNILSGGVALYFNPLEETPVFQVYGDAGMRSFNEIQGNGFLVTTSISNFKTFLNQLP</sequence>
<organism evidence="2 3">
    <name type="scientific">Deinococcus roseus</name>
    <dbReference type="NCBI Taxonomy" id="392414"/>
    <lineage>
        <taxon>Bacteria</taxon>
        <taxon>Thermotogati</taxon>
        <taxon>Deinococcota</taxon>
        <taxon>Deinococci</taxon>
        <taxon>Deinococcales</taxon>
        <taxon>Deinococcaceae</taxon>
        <taxon>Deinococcus</taxon>
    </lineage>
</organism>
<evidence type="ECO:0000313" key="2">
    <source>
        <dbReference type="EMBL" id="GGJ31249.1"/>
    </source>
</evidence>
<dbReference type="EMBL" id="BMOD01000004">
    <property type="protein sequence ID" value="GGJ31249.1"/>
    <property type="molecule type" value="Genomic_DNA"/>
</dbReference>